<feature type="active site" description="Nucleophile" evidence="7">
    <location>
        <position position="335"/>
    </location>
</feature>
<sequence length="485" mass="51335">MTARAIMFQGTGSDVGKSLLVAGLARALTNRGLKVQPFKPQNMSNNAAVTADGGEIGRAQALQARAAKVPLSVHMNPVLLKPQSEVGAQVVVQGRVQGNAKASDYQGMKAALMARVMESFEFLKAQADIVLVEGAGSASEVNLRRNDIANMGFARLADVPVILIGDIDRGGVIASIAGTKLVLEAEDAAMIHGFIVNRFRGDPTLFADGMAMIEAHTGWQPIGLLPFFSEARRLPAEDALALDAAAIVKKGAKIRIAVPVLPHISNFDDLDPLDAEPDVDVVRVRPGQTLPVDADLVLLPGSKATIADLAVFKAAGFDIDLAAHVRRGGHVLGLCGGYQMLGRTVRDPDGMEGEAGTVEGLGLLDVETTLSSEKRLEAVTGTSADGISFAGYEMHIGRTVGPDCQHPFSDIGGSPDGAISKSGRVFGTYVHGLFADDCQRSAWLQRLGGKASDIDYEAEVDEVLDRLAQHMEKHLDIEALLRLAR</sequence>
<dbReference type="HAMAP" id="MF_00028">
    <property type="entry name" value="CobQ"/>
    <property type="match status" value="1"/>
</dbReference>
<protein>
    <recommendedName>
        <fullName evidence="3 7">Cobyric acid synthase</fullName>
    </recommendedName>
</protein>
<evidence type="ECO:0000256" key="5">
    <source>
        <dbReference type="ARBA" id="ARBA00022962"/>
    </source>
</evidence>
<evidence type="ECO:0000256" key="6">
    <source>
        <dbReference type="ARBA" id="ARBA00025166"/>
    </source>
</evidence>
<reference evidence="10 11" key="1">
    <citation type="submission" date="2023-07" db="EMBL/GenBank/DDBJ databases">
        <title>Sorghum-associated microbial communities from plants grown in Nebraska, USA.</title>
        <authorList>
            <person name="Schachtman D."/>
        </authorList>
    </citation>
    <scope>NUCLEOTIDE SEQUENCE [LARGE SCALE GENOMIC DNA]</scope>
    <source>
        <strain evidence="10 11">DS1307</strain>
    </source>
</reference>
<evidence type="ECO:0000256" key="3">
    <source>
        <dbReference type="ARBA" id="ARBA00019833"/>
    </source>
</evidence>
<dbReference type="Gene3D" id="3.40.50.300">
    <property type="entry name" value="P-loop containing nucleotide triphosphate hydrolases"/>
    <property type="match status" value="1"/>
</dbReference>
<dbReference type="Proteomes" id="UP001241472">
    <property type="component" value="Unassembled WGS sequence"/>
</dbReference>
<feature type="active site" evidence="7">
    <location>
        <position position="431"/>
    </location>
</feature>
<keyword evidence="11" id="KW-1185">Reference proteome</keyword>
<proteinExistence type="inferred from homology"/>
<dbReference type="NCBIfam" id="TIGR00313">
    <property type="entry name" value="cobQ"/>
    <property type="match status" value="1"/>
</dbReference>
<dbReference type="SUPFAM" id="SSF52317">
    <property type="entry name" value="Class I glutamine amidotransferase-like"/>
    <property type="match status" value="1"/>
</dbReference>
<name>A0ABT9PSA4_9HYPH</name>
<feature type="domain" description="CobB/CobQ-like glutamine amidotransferase" evidence="9">
    <location>
        <begin position="255"/>
        <end position="436"/>
    </location>
</feature>
<comment type="pathway">
    <text evidence="1 7">Cofactor biosynthesis; adenosylcobalamin biosynthesis.</text>
</comment>
<dbReference type="InterPro" id="IPR027417">
    <property type="entry name" value="P-loop_NTPase"/>
</dbReference>
<feature type="domain" description="CobQ/CobB/MinD/ParA nucleotide binding" evidence="8">
    <location>
        <begin position="6"/>
        <end position="238"/>
    </location>
</feature>
<dbReference type="InterPro" id="IPR029062">
    <property type="entry name" value="Class_I_gatase-like"/>
</dbReference>
<evidence type="ECO:0000259" key="9">
    <source>
        <dbReference type="Pfam" id="PF07685"/>
    </source>
</evidence>
<evidence type="ECO:0000259" key="8">
    <source>
        <dbReference type="Pfam" id="PF01656"/>
    </source>
</evidence>
<evidence type="ECO:0000256" key="2">
    <source>
        <dbReference type="ARBA" id="ARBA00006205"/>
    </source>
</evidence>
<dbReference type="InterPro" id="IPR004459">
    <property type="entry name" value="CobQ_synth"/>
</dbReference>
<dbReference type="PROSITE" id="PS51274">
    <property type="entry name" value="GATASE_COBBQ"/>
    <property type="match status" value="1"/>
</dbReference>
<evidence type="ECO:0000256" key="4">
    <source>
        <dbReference type="ARBA" id="ARBA00022573"/>
    </source>
</evidence>
<gene>
    <name evidence="7" type="primary">cobQ</name>
    <name evidence="10" type="ORF">J2T09_002092</name>
</gene>
<dbReference type="InterPro" id="IPR002586">
    <property type="entry name" value="CobQ/CobB/MinD/ParA_Nub-bd_dom"/>
</dbReference>
<dbReference type="EMBL" id="JAUSRF010000006">
    <property type="protein sequence ID" value="MDP9837340.1"/>
    <property type="molecule type" value="Genomic_DNA"/>
</dbReference>
<dbReference type="PANTHER" id="PTHR21343:SF1">
    <property type="entry name" value="COBYRIC ACID SYNTHASE"/>
    <property type="match status" value="1"/>
</dbReference>
<keyword evidence="4 7" id="KW-0169">Cobalamin biosynthesis</keyword>
<evidence type="ECO:0000256" key="7">
    <source>
        <dbReference type="HAMAP-Rule" id="MF_00028"/>
    </source>
</evidence>
<evidence type="ECO:0000256" key="1">
    <source>
        <dbReference type="ARBA" id="ARBA00004953"/>
    </source>
</evidence>
<keyword evidence="5 7" id="KW-0315">Glutamine amidotransferase</keyword>
<dbReference type="Pfam" id="PF01656">
    <property type="entry name" value="CbiA"/>
    <property type="match status" value="1"/>
</dbReference>
<comment type="caution">
    <text evidence="10">The sequence shown here is derived from an EMBL/GenBank/DDBJ whole genome shotgun (WGS) entry which is preliminary data.</text>
</comment>
<comment type="similarity">
    <text evidence="2 7">Belongs to the CobB/CobQ family. CobQ subfamily.</text>
</comment>
<dbReference type="PANTHER" id="PTHR21343">
    <property type="entry name" value="DETHIOBIOTIN SYNTHETASE"/>
    <property type="match status" value="1"/>
</dbReference>
<dbReference type="Pfam" id="PF07685">
    <property type="entry name" value="GATase_3"/>
    <property type="match status" value="1"/>
</dbReference>
<dbReference type="NCBIfam" id="NF001989">
    <property type="entry name" value="PRK00784.1"/>
    <property type="match status" value="1"/>
</dbReference>
<dbReference type="CDD" id="cd01750">
    <property type="entry name" value="GATase1_CobQ"/>
    <property type="match status" value="1"/>
</dbReference>
<dbReference type="InterPro" id="IPR011698">
    <property type="entry name" value="GATase_3"/>
</dbReference>
<dbReference type="SUPFAM" id="SSF52540">
    <property type="entry name" value="P-loop containing nucleoside triphosphate hydrolases"/>
    <property type="match status" value="1"/>
</dbReference>
<dbReference type="RefSeq" id="WP_306833987.1">
    <property type="nucleotide sequence ID" value="NZ_JAUSRF010000006.1"/>
</dbReference>
<dbReference type="Gene3D" id="3.40.50.880">
    <property type="match status" value="1"/>
</dbReference>
<organism evidence="10 11">
    <name type="scientific">Neorhizobium huautlense</name>
    <dbReference type="NCBI Taxonomy" id="67774"/>
    <lineage>
        <taxon>Bacteria</taxon>
        <taxon>Pseudomonadati</taxon>
        <taxon>Pseudomonadota</taxon>
        <taxon>Alphaproteobacteria</taxon>
        <taxon>Hyphomicrobiales</taxon>
        <taxon>Rhizobiaceae</taxon>
        <taxon>Rhizobium/Agrobacterium group</taxon>
        <taxon>Neorhizobium</taxon>
    </lineage>
</organism>
<comment type="function">
    <text evidence="6 7">Catalyzes amidations at positions B, D, E, and G on adenosylcobyrinic A,C-diamide. NH(2) groups are provided by glutamine, and one molecule of ATP is hydrogenolyzed for each amidation.</text>
</comment>
<evidence type="ECO:0000313" key="11">
    <source>
        <dbReference type="Proteomes" id="UP001241472"/>
    </source>
</evidence>
<dbReference type="InterPro" id="IPR033949">
    <property type="entry name" value="CobQ_GATase1"/>
</dbReference>
<keyword evidence="10" id="KW-0436">Ligase</keyword>
<dbReference type="GO" id="GO:0051921">
    <property type="term" value="F:adenosylcobyric acid synthase (glutamine-hydrolyzing) activity"/>
    <property type="evidence" value="ECO:0007669"/>
    <property type="project" value="UniProtKB-EC"/>
</dbReference>
<evidence type="ECO:0000313" key="10">
    <source>
        <dbReference type="EMBL" id="MDP9837340.1"/>
    </source>
</evidence>
<accession>A0ABT9PSA4</accession>